<dbReference type="InterPro" id="IPR000866">
    <property type="entry name" value="AhpC/TSA"/>
</dbReference>
<dbReference type="eggNOG" id="COG1225">
    <property type="taxonomic scope" value="Bacteria"/>
</dbReference>
<dbReference type="STRING" id="523791.Kkor_2347"/>
<dbReference type="GO" id="GO:0016209">
    <property type="term" value="F:antioxidant activity"/>
    <property type="evidence" value="ECO:0007669"/>
    <property type="project" value="InterPro"/>
</dbReference>
<dbReference type="CDD" id="cd02966">
    <property type="entry name" value="TlpA_like_family"/>
    <property type="match status" value="1"/>
</dbReference>
<evidence type="ECO:0000259" key="1">
    <source>
        <dbReference type="Pfam" id="PF00578"/>
    </source>
</evidence>
<accession>C7R8J1</accession>
<evidence type="ECO:0000313" key="2">
    <source>
        <dbReference type="EMBL" id="ACV27756.1"/>
    </source>
</evidence>
<dbReference type="PANTHER" id="PTHR42852">
    <property type="entry name" value="THIOL:DISULFIDE INTERCHANGE PROTEIN DSBE"/>
    <property type="match status" value="1"/>
</dbReference>
<dbReference type="SUPFAM" id="SSF52833">
    <property type="entry name" value="Thioredoxin-like"/>
    <property type="match status" value="1"/>
</dbReference>
<evidence type="ECO:0000313" key="3">
    <source>
        <dbReference type="Proteomes" id="UP000001231"/>
    </source>
</evidence>
<reference evidence="2 3" key="1">
    <citation type="journal article" date="2009" name="Stand. Genomic Sci.">
        <title>Complete genome sequence of Kangiella koreensis type strain (SW-125).</title>
        <authorList>
            <person name="Han C."/>
            <person name="Sikorski J."/>
            <person name="Lapidus A."/>
            <person name="Nolan M."/>
            <person name="Glavina Del Rio T."/>
            <person name="Tice H."/>
            <person name="Cheng J.F."/>
            <person name="Lucas S."/>
            <person name="Chen F."/>
            <person name="Copeland A."/>
            <person name="Ivanova N."/>
            <person name="Mavromatis K."/>
            <person name="Ovchinnikova G."/>
            <person name="Pati A."/>
            <person name="Bruce D."/>
            <person name="Goodwin L."/>
            <person name="Pitluck S."/>
            <person name="Chen A."/>
            <person name="Palaniappan K."/>
            <person name="Land M."/>
            <person name="Hauser L."/>
            <person name="Chang Y.J."/>
            <person name="Jeffries C.D."/>
            <person name="Chain P."/>
            <person name="Saunders E."/>
            <person name="Brettin T."/>
            <person name="Goker M."/>
            <person name="Tindall B.J."/>
            <person name="Bristow J."/>
            <person name="Eisen J.A."/>
            <person name="Markowitz V."/>
            <person name="Hugenholtz P."/>
            <person name="Kyrpides N.C."/>
            <person name="Klenk H.P."/>
            <person name="Detter J.C."/>
        </authorList>
    </citation>
    <scope>NUCLEOTIDE SEQUENCE [LARGE SCALE GENOMIC DNA]</scope>
    <source>
        <strain evidence="3">DSM 16069 / KCTC 12182 / SW-125</strain>
    </source>
</reference>
<protein>
    <submittedName>
        <fullName evidence="2">Alkyl hydroperoxide reductase/ Thiol specific antioxidant/ Mal allergen</fullName>
    </submittedName>
</protein>
<dbReference type="Proteomes" id="UP000001231">
    <property type="component" value="Chromosome"/>
</dbReference>
<sequence length="193" mass="21726">MLEVVTCPINLLTLSAFKESLLKQLLFSSISILFLAGCASIQAPSSSDTQPVTTKPKYETYVQVGQLMPLKTVTTIDGKSIDLTNPEKRKLVILFATWCSDSQRAMKALHESDILNQEDLQIVAIARENTVEEIKKFRQERNITIDLVADVDRSIYKQFASAGIPRFILVDKNNRIVNEVLAEGENQIELIQW</sequence>
<dbReference type="InParanoid" id="C7R8J1"/>
<keyword evidence="3" id="KW-1185">Reference proteome</keyword>
<organism evidence="2 3">
    <name type="scientific">Kangiella koreensis (strain DSM 16069 / JCM 12317 / KCTC 12182 / SW-125)</name>
    <dbReference type="NCBI Taxonomy" id="523791"/>
    <lineage>
        <taxon>Bacteria</taxon>
        <taxon>Pseudomonadati</taxon>
        <taxon>Pseudomonadota</taxon>
        <taxon>Gammaproteobacteria</taxon>
        <taxon>Kangiellales</taxon>
        <taxon>Kangiellaceae</taxon>
        <taxon>Kangiella</taxon>
    </lineage>
</organism>
<dbReference type="EMBL" id="CP001707">
    <property type="protein sequence ID" value="ACV27756.1"/>
    <property type="molecule type" value="Genomic_DNA"/>
</dbReference>
<dbReference type="HOGENOM" id="CLU_042529_11_3_6"/>
<dbReference type="InterPro" id="IPR036249">
    <property type="entry name" value="Thioredoxin-like_sf"/>
</dbReference>
<dbReference type="AlphaFoldDB" id="C7R8J1"/>
<feature type="domain" description="Alkyl hydroperoxide reductase subunit C/ Thiol specific antioxidant" evidence="1">
    <location>
        <begin position="64"/>
        <end position="177"/>
    </location>
</feature>
<name>C7R8J1_KANKD</name>
<dbReference type="Gene3D" id="3.40.30.10">
    <property type="entry name" value="Glutaredoxin"/>
    <property type="match status" value="1"/>
</dbReference>
<proteinExistence type="predicted"/>
<dbReference type="KEGG" id="kko:Kkor_2347"/>
<gene>
    <name evidence="2" type="ordered locus">Kkor_2347</name>
</gene>
<dbReference type="PANTHER" id="PTHR42852:SF17">
    <property type="entry name" value="THIOREDOXIN-LIKE PROTEIN HI_1115"/>
    <property type="match status" value="1"/>
</dbReference>
<dbReference type="InterPro" id="IPR050553">
    <property type="entry name" value="Thioredoxin_ResA/DsbE_sf"/>
</dbReference>
<dbReference type="GO" id="GO:0016491">
    <property type="term" value="F:oxidoreductase activity"/>
    <property type="evidence" value="ECO:0007669"/>
    <property type="project" value="InterPro"/>
</dbReference>
<dbReference type="Pfam" id="PF00578">
    <property type="entry name" value="AhpC-TSA"/>
    <property type="match status" value="1"/>
</dbReference>